<dbReference type="PROSITE" id="PS50887">
    <property type="entry name" value="GGDEF"/>
    <property type="match status" value="2"/>
</dbReference>
<sequence length="789" mass="83384">MSASLSPATGGDEPTGRGPWSLGMPRFPGPAESRFRRAFAAAGASTRAEIHVLVLVILAVGFLTKLVTGHPTTVGIAFGVAAATHVAALLWGRHPASRRVSPSASAATFVGTQLITLICVLVVHYDGGAATHGSLPHIVVFAVLISVIFAHLTFGALVTVIGAFIGVLVLGEWLVFVFGAVATRLSDVVLSAVIVVGGLVAAREIELIARTSWVQRGRIATLHETDALTGIANRIPLVNELIAAGDSREPLSLLLLDIGGFKTFNDQHGHLAGDEVLRSVAGALRDTADGPNTLVARIAGKRFAVLWRGEQIDEAAAARLCGAAAAVARRGAGRDGLYVAAGLAGRGRESEFCVQNIVQQAEGALHRGRTQRRDIVATASPGDDAPATPATLDIEHMRRLIAEQQACALPLRVTWPSISFQRQQLEESPRNAFDAQGRRFSTIVLLILLCMNIIGLLFGGFVGEDPAFVFRVVSCIGIPVIVVALVLLRLPSTAGRWVQIFIATIVASWALGMGTFIVLGERGPVEYPIMVPIALIMSVPAARVAWRVAFPVSSLMLAVTVVVELVFAPVTAGQILSVTVAVLLCVTGLRSAFRISILHRHRWRHSQQLEFLGRTDLLTMLANRRAFEARLDELICAGDDVTVLLFDIDAFGDYNRQLGHAAGDDCLARIGSYLRSAVPTGAGTMAARVGGEEFAVLLTGTDHDSARTIWKGLSELAIPGPDGGVVTASAGVAVHHADNPGCPEAAQIAADLFARADRAMYAAKRSGRNRLRLAPACASPSPVGRRKVA</sequence>
<dbReference type="GO" id="GO:1902201">
    <property type="term" value="P:negative regulation of bacterial-type flagellum-dependent cell motility"/>
    <property type="evidence" value="ECO:0007669"/>
    <property type="project" value="TreeGrafter"/>
</dbReference>
<dbReference type="RefSeq" id="WP_005182749.1">
    <property type="nucleotide sequence ID" value="NZ_CP045804.1"/>
</dbReference>
<proteinExistence type="predicted"/>
<dbReference type="SMART" id="SM00267">
    <property type="entry name" value="GGDEF"/>
    <property type="match status" value="2"/>
</dbReference>
<dbReference type="NCBIfam" id="TIGR00254">
    <property type="entry name" value="GGDEF"/>
    <property type="match status" value="2"/>
</dbReference>
<dbReference type="GO" id="GO:0043709">
    <property type="term" value="P:cell adhesion involved in single-species biofilm formation"/>
    <property type="evidence" value="ECO:0007669"/>
    <property type="project" value="TreeGrafter"/>
</dbReference>
<evidence type="ECO:0000313" key="1">
    <source>
        <dbReference type="EMBL" id="QHN41061.1"/>
    </source>
</evidence>
<dbReference type="GO" id="GO:0052621">
    <property type="term" value="F:diguanylate cyclase activity"/>
    <property type="evidence" value="ECO:0007669"/>
    <property type="project" value="TreeGrafter"/>
</dbReference>
<dbReference type="Pfam" id="PF00990">
    <property type="entry name" value="GGDEF"/>
    <property type="match status" value="2"/>
</dbReference>
<dbReference type="InterPro" id="IPR043128">
    <property type="entry name" value="Rev_trsase/Diguanyl_cyclase"/>
</dbReference>
<name>A0A857KRW9_9ACTN</name>
<reference evidence="1" key="1">
    <citation type="journal article" date="2021" name="Nat. Microbiol.">
        <title>Cocultivation of an ultrasmall environmental parasitic bacterium with lytic ability against bacteria associated with wastewater foams.</title>
        <authorList>
            <person name="Batinovic S."/>
            <person name="Rose J.J.A."/>
            <person name="Ratcliffe J."/>
            <person name="Seviour R.J."/>
            <person name="Petrovski S."/>
        </authorList>
    </citation>
    <scope>NUCLEOTIDE SEQUENCE</scope>
    <source>
        <strain evidence="1">CON44</strain>
    </source>
</reference>
<dbReference type="AlphaFoldDB" id="A0A857KRW9"/>
<accession>A0A857KRW9</accession>
<dbReference type="SUPFAM" id="SSF55073">
    <property type="entry name" value="Nucleotide cyclase"/>
    <property type="match status" value="2"/>
</dbReference>
<dbReference type="Gene3D" id="3.30.70.270">
    <property type="match status" value="2"/>
</dbReference>
<organism evidence="1">
    <name type="scientific">Gordonia amarae</name>
    <dbReference type="NCBI Taxonomy" id="36821"/>
    <lineage>
        <taxon>Bacteria</taxon>
        <taxon>Bacillati</taxon>
        <taxon>Actinomycetota</taxon>
        <taxon>Actinomycetes</taxon>
        <taxon>Mycobacteriales</taxon>
        <taxon>Gordoniaceae</taxon>
        <taxon>Gordonia</taxon>
    </lineage>
</organism>
<dbReference type="InterPro" id="IPR029787">
    <property type="entry name" value="Nucleotide_cyclase"/>
</dbReference>
<protein>
    <submittedName>
        <fullName evidence="1">Diguanylate cyclase</fullName>
    </submittedName>
</protein>
<gene>
    <name evidence="1" type="ORF">GII30_19530</name>
</gene>
<dbReference type="EMBL" id="CP045810">
    <property type="protein sequence ID" value="QHN41061.1"/>
    <property type="molecule type" value="Genomic_DNA"/>
</dbReference>
<dbReference type="PANTHER" id="PTHR45138">
    <property type="entry name" value="REGULATORY COMPONENTS OF SENSORY TRANSDUCTION SYSTEM"/>
    <property type="match status" value="1"/>
</dbReference>
<dbReference type="InterPro" id="IPR000160">
    <property type="entry name" value="GGDEF_dom"/>
</dbReference>
<dbReference type="CDD" id="cd01949">
    <property type="entry name" value="GGDEF"/>
    <property type="match status" value="2"/>
</dbReference>
<dbReference type="GO" id="GO:0005886">
    <property type="term" value="C:plasma membrane"/>
    <property type="evidence" value="ECO:0007669"/>
    <property type="project" value="TreeGrafter"/>
</dbReference>
<dbReference type="InterPro" id="IPR050469">
    <property type="entry name" value="Diguanylate_Cyclase"/>
</dbReference>
<dbReference type="PANTHER" id="PTHR45138:SF9">
    <property type="entry name" value="DIGUANYLATE CYCLASE DGCM-RELATED"/>
    <property type="match status" value="1"/>
</dbReference>